<protein>
    <submittedName>
        <fullName evidence="2">Uncharacterized protein</fullName>
    </submittedName>
</protein>
<dbReference type="EMBL" id="MCFL01000024">
    <property type="protein sequence ID" value="ORZ35067.1"/>
    <property type="molecule type" value="Genomic_DNA"/>
</dbReference>
<dbReference type="Proteomes" id="UP000193411">
    <property type="component" value="Unassembled WGS sequence"/>
</dbReference>
<feature type="region of interest" description="Disordered" evidence="1">
    <location>
        <begin position="201"/>
        <end position="220"/>
    </location>
</feature>
<name>A0A1Y2HKE0_9FUNG</name>
<feature type="non-terminal residue" evidence="2">
    <location>
        <position position="220"/>
    </location>
</feature>
<comment type="caution">
    <text evidence="2">The sequence shown here is derived from an EMBL/GenBank/DDBJ whole genome shotgun (WGS) entry which is preliminary data.</text>
</comment>
<keyword evidence="3" id="KW-1185">Reference proteome</keyword>
<feature type="region of interest" description="Disordered" evidence="1">
    <location>
        <begin position="75"/>
        <end position="105"/>
    </location>
</feature>
<proteinExistence type="predicted"/>
<gene>
    <name evidence="2" type="ORF">BCR44DRAFT_1435015</name>
</gene>
<dbReference type="AlphaFoldDB" id="A0A1Y2HKE0"/>
<evidence type="ECO:0000256" key="1">
    <source>
        <dbReference type="SAM" id="MobiDB-lite"/>
    </source>
</evidence>
<accession>A0A1Y2HKE0</accession>
<feature type="compositionally biased region" description="Low complexity" evidence="1">
    <location>
        <begin position="78"/>
        <end position="89"/>
    </location>
</feature>
<evidence type="ECO:0000313" key="3">
    <source>
        <dbReference type="Proteomes" id="UP000193411"/>
    </source>
</evidence>
<feature type="region of interest" description="Disordered" evidence="1">
    <location>
        <begin position="135"/>
        <end position="165"/>
    </location>
</feature>
<organism evidence="2 3">
    <name type="scientific">Catenaria anguillulae PL171</name>
    <dbReference type="NCBI Taxonomy" id="765915"/>
    <lineage>
        <taxon>Eukaryota</taxon>
        <taxon>Fungi</taxon>
        <taxon>Fungi incertae sedis</taxon>
        <taxon>Blastocladiomycota</taxon>
        <taxon>Blastocladiomycetes</taxon>
        <taxon>Blastocladiales</taxon>
        <taxon>Catenariaceae</taxon>
        <taxon>Catenaria</taxon>
    </lineage>
</organism>
<reference evidence="2 3" key="1">
    <citation type="submission" date="2016-07" db="EMBL/GenBank/DDBJ databases">
        <title>Pervasive Adenine N6-methylation of Active Genes in Fungi.</title>
        <authorList>
            <consortium name="DOE Joint Genome Institute"/>
            <person name="Mondo S.J."/>
            <person name="Dannebaum R.O."/>
            <person name="Kuo R.C."/>
            <person name="Labutti K."/>
            <person name="Haridas S."/>
            <person name="Kuo A."/>
            <person name="Salamov A."/>
            <person name="Ahrendt S.R."/>
            <person name="Lipzen A."/>
            <person name="Sullivan W."/>
            <person name="Andreopoulos W.B."/>
            <person name="Clum A."/>
            <person name="Lindquist E."/>
            <person name="Daum C."/>
            <person name="Ramamoorthy G.K."/>
            <person name="Gryganskyi A."/>
            <person name="Culley D."/>
            <person name="Magnuson J.K."/>
            <person name="James T.Y."/>
            <person name="O'Malley M.A."/>
            <person name="Stajich J.E."/>
            <person name="Spatafora J.W."/>
            <person name="Visel A."/>
            <person name="Grigoriev I.V."/>
        </authorList>
    </citation>
    <scope>NUCLEOTIDE SEQUENCE [LARGE SCALE GENOMIC DNA]</scope>
    <source>
        <strain evidence="2 3">PL171</strain>
    </source>
</reference>
<sequence length="220" mass="24412">MAINCCRRAPLPQRPHHPLATLPSLATHHRLSDPHQHLPRRRFRHHRPLLPFLLSRKVTIPATATAMAIASPRPLPHTTTSCAQSAATTKCRPTTLPRRSARQPMKTATMIPRMVATALQTSWVISWTRTRDMSAAAAPHSNNLRQKHKRRRLVASPTNPAAASVPVPLPGDSAFNNPNLPPAYFSVLSRQLDGFHISDHRPNGPPIHHQHVSYTDANAM</sequence>
<evidence type="ECO:0000313" key="2">
    <source>
        <dbReference type="EMBL" id="ORZ35067.1"/>
    </source>
</evidence>